<evidence type="ECO:0000256" key="3">
    <source>
        <dbReference type="ARBA" id="ARBA00022989"/>
    </source>
</evidence>
<feature type="transmembrane region" description="Helical" evidence="6">
    <location>
        <begin position="354"/>
        <end position="377"/>
    </location>
</feature>
<gene>
    <name evidence="8" type="ORF">DBT_1880</name>
</gene>
<keyword evidence="2 6" id="KW-0812">Transmembrane</keyword>
<comment type="subcellular location">
    <subcellularLocation>
        <location evidence="1">Membrane</location>
        <topology evidence="1">Multi-pass membrane protein</topology>
    </subcellularLocation>
</comment>
<dbReference type="Gene3D" id="1.25.40.10">
    <property type="entry name" value="Tetratricopeptide repeat domain"/>
    <property type="match status" value="1"/>
</dbReference>
<dbReference type="Proteomes" id="UP000093080">
    <property type="component" value="Unassembled WGS sequence"/>
</dbReference>
<evidence type="ECO:0000256" key="2">
    <source>
        <dbReference type="ARBA" id="ARBA00022692"/>
    </source>
</evidence>
<dbReference type="InterPro" id="IPR011990">
    <property type="entry name" value="TPR-like_helical_dom_sf"/>
</dbReference>
<dbReference type="EMBL" id="MAGO01000009">
    <property type="protein sequence ID" value="OCC14820.1"/>
    <property type="molecule type" value="Genomic_DNA"/>
</dbReference>
<feature type="transmembrane region" description="Helical" evidence="6">
    <location>
        <begin position="245"/>
        <end position="265"/>
    </location>
</feature>
<dbReference type="InterPro" id="IPR051533">
    <property type="entry name" value="WaaL-like"/>
</dbReference>
<dbReference type="AlphaFoldDB" id="A0A1B9F4G4"/>
<dbReference type="STRING" id="1156395.DBT_1880"/>
<name>A0A1B9F4G4_9BACT</name>
<evidence type="ECO:0000256" key="1">
    <source>
        <dbReference type="ARBA" id="ARBA00004141"/>
    </source>
</evidence>
<dbReference type="PANTHER" id="PTHR37422:SF13">
    <property type="entry name" value="LIPOPOLYSACCHARIDE BIOSYNTHESIS PROTEIN PA4999-RELATED"/>
    <property type="match status" value="1"/>
</dbReference>
<feature type="transmembrane region" description="Helical" evidence="6">
    <location>
        <begin position="217"/>
        <end position="233"/>
    </location>
</feature>
<proteinExistence type="predicted"/>
<keyword evidence="5" id="KW-0802">TPR repeat</keyword>
<evidence type="ECO:0000256" key="5">
    <source>
        <dbReference type="PROSITE-ProRule" id="PRU00339"/>
    </source>
</evidence>
<accession>A0A1B9F4G4</accession>
<protein>
    <submittedName>
        <fullName evidence="8">O-antigen polymerase</fullName>
    </submittedName>
</protein>
<dbReference type="PANTHER" id="PTHR37422">
    <property type="entry name" value="TEICHURONIC ACID BIOSYNTHESIS PROTEIN TUAE"/>
    <property type="match status" value="1"/>
</dbReference>
<evidence type="ECO:0000256" key="4">
    <source>
        <dbReference type="ARBA" id="ARBA00023136"/>
    </source>
</evidence>
<dbReference type="SUPFAM" id="SSF48452">
    <property type="entry name" value="TPR-like"/>
    <property type="match status" value="1"/>
</dbReference>
<evidence type="ECO:0000313" key="9">
    <source>
        <dbReference type="Proteomes" id="UP000093080"/>
    </source>
</evidence>
<dbReference type="GO" id="GO:0016020">
    <property type="term" value="C:membrane"/>
    <property type="evidence" value="ECO:0007669"/>
    <property type="project" value="UniProtKB-SubCell"/>
</dbReference>
<feature type="transmembrane region" description="Helical" evidence="6">
    <location>
        <begin position="73"/>
        <end position="91"/>
    </location>
</feature>
<feature type="repeat" description="TPR" evidence="5">
    <location>
        <begin position="572"/>
        <end position="605"/>
    </location>
</feature>
<reference evidence="8 9" key="1">
    <citation type="submission" date="2016-06" db="EMBL/GenBank/DDBJ databases">
        <title>Respiratory ammonification of nitrate coupled to the oxidation of elemental sulfur in deep-sea autotrophic thermophilic bacteria.</title>
        <authorList>
            <person name="Slobodkina G.B."/>
            <person name="Mardanov A.V."/>
            <person name="Ravin N.V."/>
            <person name="Frolova A.A."/>
            <person name="Viryasiv M.B."/>
            <person name="Chernyh N.A."/>
            <person name="Bonch-Osmolovskaya E.A."/>
            <person name="Slobodkin A.I."/>
        </authorList>
    </citation>
    <scope>NUCLEOTIDE SEQUENCE [LARGE SCALE GENOMIC DNA]</scope>
    <source>
        <strain evidence="8 9">S69</strain>
    </source>
</reference>
<keyword evidence="9" id="KW-1185">Reference proteome</keyword>
<dbReference type="PROSITE" id="PS50005">
    <property type="entry name" value="TPR"/>
    <property type="match status" value="2"/>
</dbReference>
<feature type="transmembrane region" description="Helical" evidence="6">
    <location>
        <begin position="414"/>
        <end position="434"/>
    </location>
</feature>
<organism evidence="8 9">
    <name type="scientific">Dissulfuribacter thermophilus</name>
    <dbReference type="NCBI Taxonomy" id="1156395"/>
    <lineage>
        <taxon>Bacteria</taxon>
        <taxon>Pseudomonadati</taxon>
        <taxon>Thermodesulfobacteriota</taxon>
        <taxon>Dissulfuribacteria</taxon>
        <taxon>Dissulfuribacterales</taxon>
        <taxon>Dissulfuribacteraceae</taxon>
        <taxon>Dissulfuribacter</taxon>
    </lineage>
</organism>
<dbReference type="Pfam" id="PF04932">
    <property type="entry name" value="Wzy_C"/>
    <property type="match status" value="1"/>
</dbReference>
<feature type="transmembrane region" description="Helical" evidence="6">
    <location>
        <begin position="389"/>
        <end position="408"/>
    </location>
</feature>
<feature type="transmembrane region" description="Helical" evidence="6">
    <location>
        <begin position="123"/>
        <end position="144"/>
    </location>
</feature>
<evidence type="ECO:0000313" key="8">
    <source>
        <dbReference type="EMBL" id="OCC14820.1"/>
    </source>
</evidence>
<dbReference type="InterPro" id="IPR019734">
    <property type="entry name" value="TPR_rpt"/>
</dbReference>
<dbReference type="SMART" id="SM00028">
    <property type="entry name" value="TPR"/>
    <property type="match status" value="3"/>
</dbReference>
<comment type="caution">
    <text evidence="8">The sequence shown here is derived from an EMBL/GenBank/DDBJ whole genome shotgun (WGS) entry which is preliminary data.</text>
</comment>
<dbReference type="InterPro" id="IPR007016">
    <property type="entry name" value="O-antigen_ligase-rel_domated"/>
</dbReference>
<feature type="domain" description="O-antigen ligase-related" evidence="7">
    <location>
        <begin position="202"/>
        <end position="363"/>
    </location>
</feature>
<keyword evidence="4 6" id="KW-0472">Membrane</keyword>
<sequence length="629" mass="73656">MFISMYFKTLTTNKYKIQYIIISIISISPFIFLKIPGEFENFPKMSFLQWSLSVVLIYQFFKERHIKKTITFNYIDILILIFLILCSTSLYNAINPYQAIPVLIHWWFCGILYFFIVFNEITLFPNLFFFSSISVGLIAIIGILQNYQVDFISFIPQTVSPAGTFGNKNMAAHFVAILIPYIFGAISFSKNKIHKYLFCSILIISFFYILLTGTRASWLAVLISLTIAVILYLNTHEFRKNNNYLANIQFFIILIIIISCFYLFIKEIGLLNNILNRILECFQNEKVSSAQLRLIWWSNTISLIKDNIWTGIGLGNFKIVYPLYHASNCIDPMFSNSYQLQHVHNDFLELISEIGIWGFLSFILIILNSFYQVYKIANSRVVNPYSKQILLYVSLSLINLLIICFFSFPLKRALPPILLIINIAYISLTFRKSVYNKNKYNLKHNNILTIFLILILSASFFLYPKIILNDKYYAEGLNFLRNRQLNKAEEQLKKSYQMFYNWNYNVFSLLGYINEMNKNYSKAITYYKISLKLHPNNINTLFRIAISYSKQQDFNYAKLYLKKFLTIMPQSAEGHANLGNIYFYQHNYKAAESEYKIANALNPNLAIARNNLRLLYSICRKNLEICTSR</sequence>
<evidence type="ECO:0000256" key="6">
    <source>
        <dbReference type="SAM" id="Phobius"/>
    </source>
</evidence>
<feature type="transmembrane region" description="Helical" evidence="6">
    <location>
        <begin position="170"/>
        <end position="188"/>
    </location>
</feature>
<feature type="transmembrane region" description="Helical" evidence="6">
    <location>
        <begin position="446"/>
        <end position="463"/>
    </location>
</feature>
<feature type="transmembrane region" description="Helical" evidence="6">
    <location>
        <begin position="195"/>
        <end position="211"/>
    </location>
</feature>
<feature type="transmembrane region" description="Helical" evidence="6">
    <location>
        <begin position="97"/>
        <end position="116"/>
    </location>
</feature>
<feature type="transmembrane region" description="Helical" evidence="6">
    <location>
        <begin position="15"/>
        <end position="33"/>
    </location>
</feature>
<feature type="repeat" description="TPR" evidence="5">
    <location>
        <begin position="504"/>
        <end position="537"/>
    </location>
</feature>
<keyword evidence="3 6" id="KW-1133">Transmembrane helix</keyword>
<evidence type="ECO:0000259" key="7">
    <source>
        <dbReference type="Pfam" id="PF04932"/>
    </source>
</evidence>